<gene>
    <name evidence="1" type="ORF">HHI36_018342</name>
</gene>
<keyword evidence="2" id="KW-1185">Reference proteome</keyword>
<protein>
    <submittedName>
        <fullName evidence="1">Uncharacterized protein</fullName>
    </submittedName>
</protein>
<dbReference type="AlphaFoldDB" id="A0ABD2NZQ1"/>
<dbReference type="Proteomes" id="UP001516400">
    <property type="component" value="Unassembled WGS sequence"/>
</dbReference>
<sequence>MKVKTDHRSLIRLLNLRDVPGLISLGSEHVATDILSGSVPNWDSVNLLTFDSSGTIIDPWYASTVEKVLEKSNNLLRWKVEDKLKPAELVASHYALSNLTLEDDHLRAFGFTAFHKRQTFA</sequence>
<accession>A0ABD2NZQ1</accession>
<reference evidence="1 2" key="1">
    <citation type="journal article" date="2021" name="BMC Biol.">
        <title>Horizontally acquired antibacterial genes associated with adaptive radiation of ladybird beetles.</title>
        <authorList>
            <person name="Li H.S."/>
            <person name="Tang X.F."/>
            <person name="Huang Y.H."/>
            <person name="Xu Z.Y."/>
            <person name="Chen M.L."/>
            <person name="Du X.Y."/>
            <person name="Qiu B.Y."/>
            <person name="Chen P.T."/>
            <person name="Zhang W."/>
            <person name="Slipinski A."/>
            <person name="Escalona H.E."/>
            <person name="Waterhouse R.M."/>
            <person name="Zwick A."/>
            <person name="Pang H."/>
        </authorList>
    </citation>
    <scope>NUCLEOTIDE SEQUENCE [LARGE SCALE GENOMIC DNA]</scope>
    <source>
        <strain evidence="1">SYSU2018</strain>
    </source>
</reference>
<name>A0ABD2NZQ1_9CUCU</name>
<evidence type="ECO:0000313" key="1">
    <source>
        <dbReference type="EMBL" id="KAL3284176.1"/>
    </source>
</evidence>
<proteinExistence type="predicted"/>
<evidence type="ECO:0000313" key="2">
    <source>
        <dbReference type="Proteomes" id="UP001516400"/>
    </source>
</evidence>
<comment type="caution">
    <text evidence="1">The sequence shown here is derived from an EMBL/GenBank/DDBJ whole genome shotgun (WGS) entry which is preliminary data.</text>
</comment>
<dbReference type="EMBL" id="JABFTP020000165">
    <property type="protein sequence ID" value="KAL3284176.1"/>
    <property type="molecule type" value="Genomic_DNA"/>
</dbReference>
<organism evidence="1 2">
    <name type="scientific">Cryptolaemus montrouzieri</name>
    <dbReference type="NCBI Taxonomy" id="559131"/>
    <lineage>
        <taxon>Eukaryota</taxon>
        <taxon>Metazoa</taxon>
        <taxon>Ecdysozoa</taxon>
        <taxon>Arthropoda</taxon>
        <taxon>Hexapoda</taxon>
        <taxon>Insecta</taxon>
        <taxon>Pterygota</taxon>
        <taxon>Neoptera</taxon>
        <taxon>Endopterygota</taxon>
        <taxon>Coleoptera</taxon>
        <taxon>Polyphaga</taxon>
        <taxon>Cucujiformia</taxon>
        <taxon>Coccinelloidea</taxon>
        <taxon>Coccinellidae</taxon>
        <taxon>Scymninae</taxon>
        <taxon>Scymnini</taxon>
        <taxon>Cryptolaemus</taxon>
    </lineage>
</organism>